<accession>A0A178WAR5</accession>
<evidence type="ECO:0008006" key="5">
    <source>
        <dbReference type="Google" id="ProtNLM"/>
    </source>
</evidence>
<proteinExistence type="inferred from homology"/>
<dbReference type="SUPFAM" id="SSF53756">
    <property type="entry name" value="UDP-Glycosyltransferase/glycogen phosphorylase"/>
    <property type="match status" value="1"/>
</dbReference>
<dbReference type="Gene3D" id="3.40.50.2000">
    <property type="entry name" value="Glycogen Phosphorylase B"/>
    <property type="match status" value="2"/>
</dbReference>
<evidence type="ECO:0000313" key="4">
    <source>
        <dbReference type="Proteomes" id="UP000078284"/>
    </source>
</evidence>
<keyword evidence="2" id="KW-0808">Transferase</keyword>
<dbReference type="AlphaFoldDB" id="A0A178WAR5"/>
<dbReference type="PANTHER" id="PTHR48049:SF20">
    <property type="entry name" value="UDP-GLYCOSYLTRANSFERASE 79B4-RELATED"/>
    <property type="match status" value="1"/>
</dbReference>
<dbReference type="InterPro" id="IPR002213">
    <property type="entry name" value="UDP_glucos_trans"/>
</dbReference>
<dbReference type="Pfam" id="PF00201">
    <property type="entry name" value="UDPGT"/>
    <property type="match status" value="1"/>
</dbReference>
<evidence type="ECO:0000256" key="1">
    <source>
        <dbReference type="ARBA" id="ARBA00009995"/>
    </source>
</evidence>
<evidence type="ECO:0000313" key="3">
    <source>
        <dbReference type="EMBL" id="OAP15517.1"/>
    </source>
</evidence>
<dbReference type="EMBL" id="LUHQ01000001">
    <property type="protein sequence ID" value="OAP15517.1"/>
    <property type="molecule type" value="Genomic_DNA"/>
</dbReference>
<dbReference type="CDD" id="cd03784">
    <property type="entry name" value="GT1_Gtf-like"/>
    <property type="match status" value="1"/>
</dbReference>
<organism evidence="3 4">
    <name type="scientific">Arabidopsis thaliana</name>
    <name type="common">Mouse-ear cress</name>
    <dbReference type="NCBI Taxonomy" id="3702"/>
    <lineage>
        <taxon>Eukaryota</taxon>
        <taxon>Viridiplantae</taxon>
        <taxon>Streptophyta</taxon>
        <taxon>Embryophyta</taxon>
        <taxon>Tracheophyta</taxon>
        <taxon>Spermatophyta</taxon>
        <taxon>Magnoliopsida</taxon>
        <taxon>eudicotyledons</taxon>
        <taxon>Gunneridae</taxon>
        <taxon>Pentapetalae</taxon>
        <taxon>rosids</taxon>
        <taxon>malvids</taxon>
        <taxon>Brassicales</taxon>
        <taxon>Brassicaceae</taxon>
        <taxon>Camelineae</taxon>
        <taxon>Arabidopsis</taxon>
    </lineage>
</organism>
<dbReference type="FunFam" id="3.40.50.2000:FF:000087">
    <property type="entry name" value="Glycosyltransferase"/>
    <property type="match status" value="1"/>
</dbReference>
<sequence>MGSKFHAFMYPWFGFGHMIPYLHLANKLAEKGHTITFFLPKKAHKQLQPLNLFPDSIVFEPLTLPPVDGLPFGAETASDLPNSTKKPIFVAMDLLRDQIEAKVRAVKPDLIFFDFVHWVPEMAKEFGIKSVNYQIISAACVAMVLAPRAELGFPPPDYPLSKVALRGHDANVCSLFANSHELFGLITRGLKNCDVVSIRTCVELEGKLCGFIEKECQKKLLLTGPMLPEPQNKSGKFLEDRWNQWLNGFEPGSVVFCAFGTQFFFEKDQFQEFCLGMELMGLPFLISVMPPKGSPTVQEALPKGFEERVKGRGIVWEGWLEQPLILSHPSVGCFVNHCGFGSMWESLVSDCQIVFIPQLADQVLITRLLTEELEVSVKVQREDSGWFSKEDLRDTVKSVMDIDSEIGNLVKRNHKKLKETLVSPGLLSGYADKFVEALENEVNNTKSS</sequence>
<gene>
    <name evidence="3" type="ordered locus">AXX17_At1g44760</name>
</gene>
<comment type="similarity">
    <text evidence="1">Belongs to the UDP-glycosyltransferase family.</text>
</comment>
<name>A0A178WAR5_ARATH</name>
<dbReference type="InterPro" id="IPR050481">
    <property type="entry name" value="UDP-glycosyltransf_plant"/>
</dbReference>
<evidence type="ECO:0000256" key="2">
    <source>
        <dbReference type="ARBA" id="ARBA00022679"/>
    </source>
</evidence>
<protein>
    <recommendedName>
        <fullName evidence="5">Glycosyltransferase</fullName>
    </recommendedName>
</protein>
<dbReference type="ExpressionAtlas" id="A0A178WAR5">
    <property type="expression patterns" value="baseline and differential"/>
</dbReference>
<dbReference type="GO" id="GO:0035251">
    <property type="term" value="F:UDP-glucosyltransferase activity"/>
    <property type="evidence" value="ECO:0007669"/>
    <property type="project" value="InterPro"/>
</dbReference>
<reference evidence="4" key="1">
    <citation type="journal article" date="2016" name="Proc. Natl. Acad. Sci. U.S.A.">
        <title>Chromosome-level assembly of Arabidopsis thaliana Ler reveals the extent of translocation and inversion polymorphisms.</title>
        <authorList>
            <person name="Zapata L."/>
            <person name="Ding J."/>
            <person name="Willing E.M."/>
            <person name="Hartwig B."/>
            <person name="Bezdan D."/>
            <person name="Jiao W.B."/>
            <person name="Patel V."/>
            <person name="Velikkakam James G."/>
            <person name="Koornneef M."/>
            <person name="Ossowski S."/>
            <person name="Schneeberger K."/>
        </authorList>
    </citation>
    <scope>NUCLEOTIDE SEQUENCE [LARGE SCALE GENOMIC DNA]</scope>
    <source>
        <strain evidence="4">cv. Landsberg erecta</strain>
    </source>
</reference>
<dbReference type="FunFam" id="3.40.50.2000:FF:000037">
    <property type="entry name" value="Glycosyltransferase"/>
    <property type="match status" value="1"/>
</dbReference>
<comment type="caution">
    <text evidence="3">The sequence shown here is derived from an EMBL/GenBank/DDBJ whole genome shotgun (WGS) entry which is preliminary data.</text>
</comment>
<dbReference type="Proteomes" id="UP000078284">
    <property type="component" value="Chromosome 1"/>
</dbReference>
<dbReference type="PANTHER" id="PTHR48049">
    <property type="entry name" value="GLYCOSYLTRANSFERASE"/>
    <property type="match status" value="1"/>
</dbReference>